<evidence type="ECO:0000256" key="1">
    <source>
        <dbReference type="SAM" id="Coils"/>
    </source>
</evidence>
<protein>
    <submittedName>
        <fullName evidence="3">Uncharacterized protein</fullName>
    </submittedName>
</protein>
<evidence type="ECO:0000256" key="2">
    <source>
        <dbReference type="SAM" id="MobiDB-lite"/>
    </source>
</evidence>
<reference evidence="3" key="1">
    <citation type="submission" date="2008-10" db="EMBL/GenBank/DDBJ databases">
        <title>Complete sequence of Desulfovibrio vulgaris str. 'Miyazaki F'.</title>
        <authorList>
            <person name="Lucas S."/>
            <person name="Copeland A."/>
            <person name="Lapidus A."/>
            <person name="Glavina del Rio T."/>
            <person name="Dalin E."/>
            <person name="Tice H."/>
            <person name="Bruce D."/>
            <person name="Goodwin L."/>
            <person name="Pitluck S."/>
            <person name="Sims D."/>
            <person name="Brettin T."/>
            <person name="Detter J.C."/>
            <person name="Han C."/>
            <person name="Larimer F."/>
            <person name="Land M."/>
            <person name="Hauser L."/>
            <person name="Kyrpides N."/>
            <person name="Mikhailova N."/>
            <person name="Hazen T.C."/>
            <person name="Richardson P."/>
        </authorList>
    </citation>
    <scope>NUCLEOTIDE SEQUENCE</scope>
    <source>
        <strain evidence="3">Miyazaki F</strain>
    </source>
</reference>
<name>B8DNV8_NITV9</name>
<dbReference type="EMBL" id="CP001197">
    <property type="protein sequence ID" value="ACL07165.1"/>
    <property type="molecule type" value="Genomic_DNA"/>
</dbReference>
<dbReference type="STRING" id="883.DvMF_0205"/>
<dbReference type="AlphaFoldDB" id="B8DNV8"/>
<keyword evidence="1" id="KW-0175">Coiled coil</keyword>
<feature type="coiled-coil region" evidence="1">
    <location>
        <begin position="34"/>
        <end position="61"/>
    </location>
</feature>
<sequence>MDIVYILLACCVAGVLLYTKLNGSGGSGAARAVEAALERDIQLMELRLANLTEECGTLQASVASMRGRLHTYAEHEADRARQLRDAAVQSATEQRESLPERLVRKGLVNADQVAKAEAYRRNTGNPLPTEEILALLGFIAPDVLRAERDEHRRQTRTAVAPEAGPASTEGGEGAA</sequence>
<gene>
    <name evidence="3" type="ordered locus">DvMF_0205</name>
</gene>
<evidence type="ECO:0000313" key="3">
    <source>
        <dbReference type="EMBL" id="ACL07165.1"/>
    </source>
</evidence>
<dbReference type="HOGENOM" id="CLU_1530200_0_0_7"/>
<dbReference type="KEGG" id="dvm:DvMF_0205"/>
<organism evidence="3">
    <name type="scientific">Nitratidesulfovibrio vulgaris (strain DSM 19637 / Miyazaki F)</name>
    <name type="common">Desulfovibrio vulgaris</name>
    <dbReference type="NCBI Taxonomy" id="883"/>
    <lineage>
        <taxon>Bacteria</taxon>
        <taxon>Pseudomonadati</taxon>
        <taxon>Thermodesulfobacteriota</taxon>
        <taxon>Desulfovibrionia</taxon>
        <taxon>Desulfovibrionales</taxon>
        <taxon>Desulfovibrionaceae</taxon>
        <taxon>Nitratidesulfovibrio</taxon>
    </lineage>
</organism>
<accession>B8DNV8</accession>
<dbReference type="eggNOG" id="ENOG5032GB4">
    <property type="taxonomic scope" value="Bacteria"/>
</dbReference>
<proteinExistence type="predicted"/>
<feature type="region of interest" description="Disordered" evidence="2">
    <location>
        <begin position="149"/>
        <end position="175"/>
    </location>
</feature>